<proteinExistence type="predicted"/>
<dbReference type="SUPFAM" id="SSF52972">
    <property type="entry name" value="ITPase-like"/>
    <property type="match status" value="1"/>
</dbReference>
<protein>
    <submittedName>
        <fullName evidence="3">Uncharacterized protein</fullName>
    </submittedName>
</protein>
<dbReference type="Proteomes" id="UP000218160">
    <property type="component" value="Chromosome 1"/>
</dbReference>
<organism evidence="3 4">
    <name type="scientific">Candidatus Enterovibrio altilux</name>
    <dbReference type="NCBI Taxonomy" id="1927128"/>
    <lineage>
        <taxon>Bacteria</taxon>
        <taxon>Pseudomonadati</taxon>
        <taxon>Pseudomonadota</taxon>
        <taxon>Gammaproteobacteria</taxon>
        <taxon>Vibrionales</taxon>
        <taxon>Vibrionaceae</taxon>
        <taxon>Enterovibrio</taxon>
    </lineage>
</organism>
<dbReference type="KEGG" id="elux:BTN50_1100"/>
<dbReference type="EMBL" id="CP020660">
    <property type="protein sequence ID" value="ATF09598.1"/>
    <property type="molecule type" value="Genomic_DNA"/>
</dbReference>
<evidence type="ECO:0000313" key="4">
    <source>
        <dbReference type="Proteomes" id="UP000218160"/>
    </source>
</evidence>
<gene>
    <name evidence="3" type="ORF">BTN50_1100</name>
</gene>
<sequence>MLKVRHAVKAAGWLVIADNSDLEMDDLKDVPDIYSHVMQGKTGTSA</sequence>
<name>A0A291B9A4_9GAMM</name>
<keyword evidence="2" id="KW-0546">Nucleotide metabolism</keyword>
<evidence type="ECO:0000256" key="1">
    <source>
        <dbReference type="ARBA" id="ARBA00022801"/>
    </source>
</evidence>
<dbReference type="GO" id="GO:0016787">
    <property type="term" value="F:hydrolase activity"/>
    <property type="evidence" value="ECO:0007669"/>
    <property type="project" value="UniProtKB-KW"/>
</dbReference>
<reference evidence="4" key="1">
    <citation type="submission" date="2017-04" db="EMBL/GenBank/DDBJ databases">
        <title>Genome evolution of the luminous symbionts of deep sea anglerfish.</title>
        <authorList>
            <person name="Hendry T.A."/>
        </authorList>
    </citation>
    <scope>NUCLEOTIDE SEQUENCE [LARGE SCALE GENOMIC DNA]</scope>
</reference>
<keyword evidence="1" id="KW-0378">Hydrolase</keyword>
<dbReference type="GO" id="GO:0009117">
    <property type="term" value="P:nucleotide metabolic process"/>
    <property type="evidence" value="ECO:0007669"/>
    <property type="project" value="UniProtKB-KW"/>
</dbReference>
<evidence type="ECO:0000313" key="3">
    <source>
        <dbReference type="EMBL" id="ATF09598.1"/>
    </source>
</evidence>
<evidence type="ECO:0000256" key="2">
    <source>
        <dbReference type="ARBA" id="ARBA00023080"/>
    </source>
</evidence>
<dbReference type="InterPro" id="IPR029001">
    <property type="entry name" value="ITPase-like_fam"/>
</dbReference>
<dbReference type="Gene3D" id="3.90.950.10">
    <property type="match status" value="1"/>
</dbReference>
<accession>A0A291B9A4</accession>
<keyword evidence="4" id="KW-1185">Reference proteome</keyword>
<dbReference type="AlphaFoldDB" id="A0A291B9A4"/>